<gene>
    <name evidence="9" type="ORF">EDD36DRAFT_285421</name>
</gene>
<evidence type="ECO:0000256" key="7">
    <source>
        <dbReference type="SAM" id="MobiDB-lite"/>
    </source>
</evidence>
<evidence type="ECO:0000259" key="8">
    <source>
        <dbReference type="PROSITE" id="PS50048"/>
    </source>
</evidence>
<keyword evidence="3" id="KW-0805">Transcription regulation</keyword>
<dbReference type="AlphaFoldDB" id="A0AAN6ID85"/>
<keyword evidence="4" id="KW-0238">DNA-binding</keyword>
<dbReference type="Gene3D" id="4.10.240.10">
    <property type="entry name" value="Zn(2)-C6 fungal-type DNA-binding domain"/>
    <property type="match status" value="1"/>
</dbReference>
<keyword evidence="2" id="KW-0862">Zinc</keyword>
<dbReference type="PROSITE" id="PS50048">
    <property type="entry name" value="ZN2_CY6_FUNGAL_2"/>
    <property type="match status" value="1"/>
</dbReference>
<dbReference type="CDD" id="cd00067">
    <property type="entry name" value="GAL4"/>
    <property type="match status" value="1"/>
</dbReference>
<dbReference type="SUPFAM" id="SSF57701">
    <property type="entry name" value="Zn2/Cys6 DNA-binding domain"/>
    <property type="match status" value="1"/>
</dbReference>
<dbReference type="GO" id="GO:0006351">
    <property type="term" value="P:DNA-templated transcription"/>
    <property type="evidence" value="ECO:0007669"/>
    <property type="project" value="InterPro"/>
</dbReference>
<dbReference type="Proteomes" id="UP001203852">
    <property type="component" value="Unassembled WGS sequence"/>
</dbReference>
<dbReference type="PANTHER" id="PTHR31944:SF130">
    <property type="entry name" value="ZN(II)2CYS6 TRANSCRIPTION FACTO (EUROFUNG)"/>
    <property type="match status" value="1"/>
</dbReference>
<evidence type="ECO:0000313" key="10">
    <source>
        <dbReference type="Proteomes" id="UP001203852"/>
    </source>
</evidence>
<dbReference type="PANTHER" id="PTHR31944">
    <property type="entry name" value="HEME-RESPONSIVE ZINC FINGER TRANSCRIPTION FACTOR HAP1"/>
    <property type="match status" value="1"/>
</dbReference>
<feature type="region of interest" description="Disordered" evidence="7">
    <location>
        <begin position="1"/>
        <end position="29"/>
    </location>
</feature>
<dbReference type="Pfam" id="PF04082">
    <property type="entry name" value="Fungal_trans"/>
    <property type="match status" value="1"/>
</dbReference>
<proteinExistence type="predicted"/>
<evidence type="ECO:0000256" key="2">
    <source>
        <dbReference type="ARBA" id="ARBA00022833"/>
    </source>
</evidence>
<dbReference type="GO" id="GO:0008270">
    <property type="term" value="F:zinc ion binding"/>
    <property type="evidence" value="ECO:0007669"/>
    <property type="project" value="InterPro"/>
</dbReference>
<feature type="region of interest" description="Disordered" evidence="7">
    <location>
        <begin position="71"/>
        <end position="122"/>
    </location>
</feature>
<evidence type="ECO:0000256" key="6">
    <source>
        <dbReference type="ARBA" id="ARBA00023242"/>
    </source>
</evidence>
<sequence length="713" mass="79448">MSTEDGGRATSTSPGRGQVPARKRRRPALSCEQCRNRKVKCDRNFPSCDRCIRMDQAHACAYSNDVFSRMGRKRASPQNAESDHASAPNNRSRLLPQQAGASPLYRPRQGTTNPATAESLARPIPAATDNLLEGLPDTDAAVAGETSTQVTRRSIRSVRSISSCIGGSMYFEGRDSQTRFFGQTNPMNMYSQFGELRAYIKEIKSENPTLINLRTEFEAFQRDRKKGVSDGRSLDGLVPPRQTADELVALYLDYFEPTHRVLHKPSFRREYARYWGSPESASPGFVAQLLAMMAAVLVMHNSSAVGSSGIGPAVRETAREWVNAAESFLQRHTKRPDLRIFQICCLSIVSRRLNGLSENQAWIATGSLVKMAMSAGYHREPRDLAKVSPFYLEMRRRIWATIVELDLQASIDRGMLPSVREGDFNTTPPMNLSDDSIDETVSDLPTSEPLEVVTDSAFQAALTTSLSLRLRICAWANSANIELDYEDALNMDEELSRHLNSMPVWSCPTADDASNQQSPHARVLLQLVLRQYVILLHTPFASLGQHISKYAHSRRVRLETATTILCQCQDILQPSTSNMIRCIVPSGTIQAALAVCHELYMSDAGYASPHILRTVPAFAESLIGLAETALTAIETQLYMIGKKASEFYLLTMVLSLLKARLWPTTEEASRSKAVEQILRIGQRLYAWQMQAEAEKTLRRKVGGWLAHSRHGYP</sequence>
<dbReference type="PROSITE" id="PS00463">
    <property type="entry name" value="ZN2_CY6_FUNGAL_1"/>
    <property type="match status" value="1"/>
</dbReference>
<dbReference type="GO" id="GO:0005634">
    <property type="term" value="C:nucleus"/>
    <property type="evidence" value="ECO:0007669"/>
    <property type="project" value="TreeGrafter"/>
</dbReference>
<name>A0AAN6ID85_9EURO</name>
<evidence type="ECO:0000256" key="3">
    <source>
        <dbReference type="ARBA" id="ARBA00023015"/>
    </source>
</evidence>
<organism evidence="9 10">
    <name type="scientific">Exophiala viscosa</name>
    <dbReference type="NCBI Taxonomy" id="2486360"/>
    <lineage>
        <taxon>Eukaryota</taxon>
        <taxon>Fungi</taxon>
        <taxon>Dikarya</taxon>
        <taxon>Ascomycota</taxon>
        <taxon>Pezizomycotina</taxon>
        <taxon>Eurotiomycetes</taxon>
        <taxon>Chaetothyriomycetidae</taxon>
        <taxon>Chaetothyriales</taxon>
        <taxon>Herpotrichiellaceae</taxon>
        <taxon>Exophiala</taxon>
    </lineage>
</organism>
<evidence type="ECO:0000256" key="4">
    <source>
        <dbReference type="ARBA" id="ARBA00023125"/>
    </source>
</evidence>
<evidence type="ECO:0000313" key="9">
    <source>
        <dbReference type="EMBL" id="KAI1611319.1"/>
    </source>
</evidence>
<keyword evidence="10" id="KW-1185">Reference proteome</keyword>
<keyword evidence="5" id="KW-0804">Transcription</keyword>
<accession>A0AAN6ID85</accession>
<keyword evidence="1" id="KW-0479">Metal-binding</keyword>
<dbReference type="SMART" id="SM00066">
    <property type="entry name" value="GAL4"/>
    <property type="match status" value="1"/>
</dbReference>
<dbReference type="InterPro" id="IPR007219">
    <property type="entry name" value="XnlR_reg_dom"/>
</dbReference>
<feature type="compositionally biased region" description="Polar residues" evidence="7">
    <location>
        <begin position="1"/>
        <end position="15"/>
    </location>
</feature>
<protein>
    <recommendedName>
        <fullName evidence="8">Zn(2)-C6 fungal-type domain-containing protein</fullName>
    </recommendedName>
</protein>
<dbReference type="InterPro" id="IPR036864">
    <property type="entry name" value="Zn2-C6_fun-type_DNA-bd_sf"/>
</dbReference>
<comment type="caution">
    <text evidence="9">The sequence shown here is derived from an EMBL/GenBank/DDBJ whole genome shotgun (WGS) entry which is preliminary data.</text>
</comment>
<dbReference type="InterPro" id="IPR001138">
    <property type="entry name" value="Zn2Cys6_DnaBD"/>
</dbReference>
<dbReference type="GO" id="GO:0000978">
    <property type="term" value="F:RNA polymerase II cis-regulatory region sequence-specific DNA binding"/>
    <property type="evidence" value="ECO:0007669"/>
    <property type="project" value="TreeGrafter"/>
</dbReference>
<dbReference type="Pfam" id="PF00172">
    <property type="entry name" value="Zn_clus"/>
    <property type="match status" value="1"/>
</dbReference>
<reference evidence="9" key="1">
    <citation type="journal article" date="2022" name="bioRxiv">
        <title>Deciphering the potential niche of two novel black yeast fungi from a biological soil crust based on their genomes, phenotypes, and melanin regulation.</title>
        <authorList>
            <consortium name="DOE Joint Genome Institute"/>
            <person name="Carr E.C."/>
            <person name="Barton Q."/>
            <person name="Grambo S."/>
            <person name="Sullivan M."/>
            <person name="Renfro C.M."/>
            <person name="Kuo A."/>
            <person name="Pangilinan J."/>
            <person name="Lipzen A."/>
            <person name="Keymanesh K."/>
            <person name="Savage E."/>
            <person name="Barry K."/>
            <person name="Grigoriev I.V."/>
            <person name="Riekhof W.R."/>
            <person name="Harris S.S."/>
        </authorList>
    </citation>
    <scope>NUCLEOTIDE SEQUENCE</scope>
    <source>
        <strain evidence="9">JF 03-4F</strain>
    </source>
</reference>
<dbReference type="SMART" id="SM00906">
    <property type="entry name" value="Fungal_trans"/>
    <property type="match status" value="1"/>
</dbReference>
<dbReference type="InterPro" id="IPR051430">
    <property type="entry name" value="Fungal_TF_Env_Response"/>
</dbReference>
<evidence type="ECO:0000256" key="5">
    <source>
        <dbReference type="ARBA" id="ARBA00023163"/>
    </source>
</evidence>
<dbReference type="EMBL" id="MU404356">
    <property type="protein sequence ID" value="KAI1611319.1"/>
    <property type="molecule type" value="Genomic_DNA"/>
</dbReference>
<keyword evidence="6" id="KW-0539">Nucleus</keyword>
<evidence type="ECO:0000256" key="1">
    <source>
        <dbReference type="ARBA" id="ARBA00022723"/>
    </source>
</evidence>
<dbReference type="GO" id="GO:0001228">
    <property type="term" value="F:DNA-binding transcription activator activity, RNA polymerase II-specific"/>
    <property type="evidence" value="ECO:0007669"/>
    <property type="project" value="TreeGrafter"/>
</dbReference>
<dbReference type="CDD" id="cd12148">
    <property type="entry name" value="fungal_TF_MHR"/>
    <property type="match status" value="1"/>
</dbReference>
<feature type="domain" description="Zn(2)-C6 fungal-type" evidence="8">
    <location>
        <begin position="30"/>
        <end position="62"/>
    </location>
</feature>